<keyword evidence="3 6" id="KW-0479">Metal-binding</keyword>
<dbReference type="SFLD" id="SFLDS00029">
    <property type="entry name" value="Radical_SAM"/>
    <property type="match status" value="1"/>
</dbReference>
<dbReference type="SFLD" id="SFLDG01101">
    <property type="entry name" value="Uncharacterised_Radical_SAM_Su"/>
    <property type="match status" value="1"/>
</dbReference>
<dbReference type="AlphaFoldDB" id="A0A848BCS1"/>
<keyword evidence="4 6" id="KW-0408">Iron</keyword>
<evidence type="ECO:0000256" key="3">
    <source>
        <dbReference type="ARBA" id="ARBA00022723"/>
    </source>
</evidence>
<dbReference type="NCBIfam" id="TIGR04337">
    <property type="entry name" value="AmmeMemoSam_rS"/>
    <property type="match status" value="1"/>
</dbReference>
<dbReference type="RefSeq" id="WP_170077473.1">
    <property type="nucleotide sequence ID" value="NZ_JABAFA010000016.1"/>
</dbReference>
<feature type="domain" description="Radical SAM core" evidence="7">
    <location>
        <begin position="60"/>
        <end position="277"/>
    </location>
</feature>
<accession>A0A848BCS1</accession>
<reference evidence="8 9" key="1">
    <citation type="submission" date="2020-04" db="EMBL/GenBank/DDBJ databases">
        <authorList>
            <person name="Hitch T.C.A."/>
            <person name="Wylensek D."/>
            <person name="Clavel T."/>
        </authorList>
    </citation>
    <scope>NUCLEOTIDE SEQUENCE [LARGE SCALE GENOMIC DNA]</scope>
    <source>
        <strain evidence="8 9">PG-130-P53-12</strain>
    </source>
</reference>
<evidence type="ECO:0000256" key="5">
    <source>
        <dbReference type="ARBA" id="ARBA00023014"/>
    </source>
</evidence>
<dbReference type="PANTHER" id="PTHR30352">
    <property type="entry name" value="PYRUVATE FORMATE-LYASE-ACTIVATING ENZYME"/>
    <property type="match status" value="1"/>
</dbReference>
<dbReference type="CDD" id="cd01335">
    <property type="entry name" value="Radical_SAM"/>
    <property type="match status" value="1"/>
</dbReference>
<sequence length="280" mass="30185">MSEQGAVAVCSICPHHCRLREGEVGRCRARAAAGGHVHAVNYGRVTSLALDPIEKKPLYHFHPGSCILSVGSYGCNLACPFCQNHEISQAGTRETSSVTLPPARLLALAQESHARGSIGVAFTYNEPLVGYEYVLDAARLLQAAGLAVVLVTNGQIEVAPLLRLLPFVDAMNIDLKGFTQSYYAWLGGDLETTKRTIACAVAAGVHVEVTTLVVPGKNDAAEEMASEAAFLAALSIDLPLHLTRYFPRYRLGLPPTSRATLERLREVARQSLRFVHLGNV</sequence>
<dbReference type="Proteomes" id="UP000543804">
    <property type="component" value="Unassembled WGS sequence"/>
</dbReference>
<dbReference type="InterPro" id="IPR034457">
    <property type="entry name" value="Organic_radical-activating"/>
</dbReference>
<evidence type="ECO:0000313" key="9">
    <source>
        <dbReference type="Proteomes" id="UP000543804"/>
    </source>
</evidence>
<dbReference type="EMBL" id="JABAFA010000016">
    <property type="protein sequence ID" value="NMD99017.1"/>
    <property type="molecule type" value="Genomic_DNA"/>
</dbReference>
<dbReference type="InterPro" id="IPR013785">
    <property type="entry name" value="Aldolase_TIM"/>
</dbReference>
<dbReference type="InterPro" id="IPR058240">
    <property type="entry name" value="rSAM_sf"/>
</dbReference>
<feature type="binding site" evidence="6">
    <location>
        <position position="82"/>
    </location>
    <ligand>
        <name>[4Fe-4S] cluster</name>
        <dbReference type="ChEBI" id="CHEBI:49883"/>
        <note>4Fe-4S-S-AdoMet</note>
    </ligand>
</feature>
<organism evidence="8 9">
    <name type="scientific">Selenomonas bovis</name>
    <dbReference type="NCBI Taxonomy" id="416586"/>
    <lineage>
        <taxon>Bacteria</taxon>
        <taxon>Bacillati</taxon>
        <taxon>Bacillota</taxon>
        <taxon>Negativicutes</taxon>
        <taxon>Selenomonadales</taxon>
        <taxon>Selenomonadaceae</taxon>
        <taxon>Selenomonas</taxon>
    </lineage>
</organism>
<keyword evidence="1" id="KW-0004">4Fe-4S</keyword>
<comment type="caution">
    <text evidence="8">The sequence shown here is derived from an EMBL/GenBank/DDBJ whole genome shotgun (WGS) entry which is preliminary data.</text>
</comment>
<keyword evidence="5 6" id="KW-0411">Iron-sulfur</keyword>
<dbReference type="Gene3D" id="3.20.20.70">
    <property type="entry name" value="Aldolase class I"/>
    <property type="match status" value="1"/>
</dbReference>
<dbReference type="GO" id="GO:0003824">
    <property type="term" value="F:catalytic activity"/>
    <property type="evidence" value="ECO:0007669"/>
    <property type="project" value="InterPro"/>
</dbReference>
<feature type="binding site" evidence="6">
    <location>
        <position position="75"/>
    </location>
    <ligand>
        <name>[4Fe-4S] cluster</name>
        <dbReference type="ChEBI" id="CHEBI:49883"/>
        <note>4Fe-4S-S-AdoMet</note>
    </ligand>
</feature>
<comment type="cofactor">
    <cofactor evidence="6">
        <name>[4Fe-4S] cluster</name>
        <dbReference type="ChEBI" id="CHEBI:49883"/>
    </cofactor>
    <text evidence="6">Binds 1 [4Fe-4S] cluster. The cluster is coordinated with 3 cysteines and an exchangeable S-adenosyl-L-methionine.</text>
</comment>
<name>A0A848BCS1_9FIRM</name>
<keyword evidence="9" id="KW-1185">Reference proteome</keyword>
<proteinExistence type="predicted"/>
<dbReference type="InterPro" id="IPR007197">
    <property type="entry name" value="rSAM"/>
</dbReference>
<evidence type="ECO:0000259" key="7">
    <source>
        <dbReference type="PROSITE" id="PS51918"/>
    </source>
</evidence>
<evidence type="ECO:0000256" key="1">
    <source>
        <dbReference type="ARBA" id="ARBA00022485"/>
    </source>
</evidence>
<dbReference type="SUPFAM" id="SSF102114">
    <property type="entry name" value="Radical SAM enzymes"/>
    <property type="match status" value="1"/>
</dbReference>
<evidence type="ECO:0000256" key="6">
    <source>
        <dbReference type="PIRSR" id="PIRSR004869-50"/>
    </source>
</evidence>
<dbReference type="InterPro" id="IPR016431">
    <property type="entry name" value="Pyrv-formate_lyase-activ_prd"/>
</dbReference>
<dbReference type="PANTHER" id="PTHR30352:SF5">
    <property type="entry name" value="PYRUVATE FORMATE-LYASE 1-ACTIVATING ENZYME"/>
    <property type="match status" value="1"/>
</dbReference>
<dbReference type="GO" id="GO:0051539">
    <property type="term" value="F:4 iron, 4 sulfur cluster binding"/>
    <property type="evidence" value="ECO:0007669"/>
    <property type="project" value="UniProtKB-KW"/>
</dbReference>
<protein>
    <submittedName>
        <fullName evidence="8">AmmeMemoRadiSam system radical SAM enzyme</fullName>
    </submittedName>
</protein>
<dbReference type="PROSITE" id="PS51918">
    <property type="entry name" value="RADICAL_SAM"/>
    <property type="match status" value="1"/>
</dbReference>
<feature type="binding site" evidence="6">
    <location>
        <position position="79"/>
    </location>
    <ligand>
        <name>[4Fe-4S] cluster</name>
        <dbReference type="ChEBI" id="CHEBI:49883"/>
        <note>4Fe-4S-S-AdoMet</note>
    </ligand>
</feature>
<dbReference type="GO" id="GO:0046872">
    <property type="term" value="F:metal ion binding"/>
    <property type="evidence" value="ECO:0007669"/>
    <property type="project" value="UniProtKB-KW"/>
</dbReference>
<gene>
    <name evidence="8" type="primary">amrS</name>
    <name evidence="8" type="ORF">HF878_05920</name>
</gene>
<dbReference type="Pfam" id="PF04055">
    <property type="entry name" value="Radical_SAM"/>
    <property type="match status" value="1"/>
</dbReference>
<dbReference type="PIRSF" id="PIRSF004869">
    <property type="entry name" value="PflX_prd"/>
    <property type="match status" value="1"/>
</dbReference>
<evidence type="ECO:0000256" key="2">
    <source>
        <dbReference type="ARBA" id="ARBA00022691"/>
    </source>
</evidence>
<evidence type="ECO:0000313" key="8">
    <source>
        <dbReference type="EMBL" id="NMD99017.1"/>
    </source>
</evidence>
<evidence type="ECO:0000256" key="4">
    <source>
        <dbReference type="ARBA" id="ARBA00023004"/>
    </source>
</evidence>
<keyword evidence="2 6" id="KW-0949">S-adenosyl-L-methionine</keyword>
<dbReference type="InterPro" id="IPR027596">
    <property type="entry name" value="AmmeMemoSam_rS"/>
</dbReference>